<dbReference type="Pfam" id="PF07504">
    <property type="entry name" value="FTP"/>
    <property type="match status" value="1"/>
</dbReference>
<evidence type="ECO:0000256" key="2">
    <source>
        <dbReference type="ARBA" id="ARBA00006006"/>
    </source>
</evidence>
<keyword evidence="7 13" id="KW-0378">Hydrolase</keyword>
<keyword evidence="3 13" id="KW-0964">Secreted</keyword>
<feature type="binding site" evidence="12">
    <location>
        <position position="312"/>
    </location>
    <ligand>
        <name>Zn(2+)</name>
        <dbReference type="ChEBI" id="CHEBI:29105"/>
        <note>catalytic</note>
    </ligand>
</feature>
<dbReference type="GO" id="GO:0004222">
    <property type="term" value="F:metalloendopeptidase activity"/>
    <property type="evidence" value="ECO:0007669"/>
    <property type="project" value="InterPro"/>
</dbReference>
<feature type="binding site" evidence="12">
    <location>
        <position position="526"/>
    </location>
    <ligand>
        <name>Zn(2+)</name>
        <dbReference type="ChEBI" id="CHEBI:29105"/>
        <note>catalytic</note>
    </ligand>
</feature>
<dbReference type="Gene3D" id="1.10.390.10">
    <property type="entry name" value="Neutral Protease Domain 2"/>
    <property type="match status" value="1"/>
</dbReference>
<dbReference type="Proteomes" id="UP000245609">
    <property type="component" value="Unassembled WGS sequence"/>
</dbReference>
<keyword evidence="10 13" id="KW-0865">Zymogen</keyword>
<gene>
    <name evidence="15" type="ORF">BB560_004844</name>
</gene>
<feature type="active site" evidence="11">
    <location>
        <position position="497"/>
    </location>
</feature>
<evidence type="ECO:0000256" key="9">
    <source>
        <dbReference type="ARBA" id="ARBA00023049"/>
    </source>
</evidence>
<keyword evidence="9 13" id="KW-0482">Metalloprotease</keyword>
<dbReference type="OrthoDB" id="3227768at2759"/>
<feature type="domain" description="FTP" evidence="14">
    <location>
        <begin position="96"/>
        <end position="145"/>
    </location>
</feature>
<dbReference type="EC" id="3.4.24.-" evidence="13"/>
<reference evidence="15 16" key="1">
    <citation type="journal article" date="2018" name="MBio">
        <title>Comparative Genomics Reveals the Core Gene Toolbox for the Fungus-Insect Symbiosis.</title>
        <authorList>
            <person name="Wang Y."/>
            <person name="Stata M."/>
            <person name="Wang W."/>
            <person name="Stajich J.E."/>
            <person name="White M.M."/>
            <person name="Moncalvo J.M."/>
        </authorList>
    </citation>
    <scope>NUCLEOTIDE SEQUENCE [LARGE SCALE GENOMIC DNA]</scope>
    <source>
        <strain evidence="15 16">SC-DP-2</strain>
    </source>
</reference>
<evidence type="ECO:0000256" key="11">
    <source>
        <dbReference type="PIRSR" id="PIRSR601842-1"/>
    </source>
</evidence>
<dbReference type="Pfam" id="PF02128">
    <property type="entry name" value="Peptidase_M36"/>
    <property type="match status" value="1"/>
</dbReference>
<comment type="similarity">
    <text evidence="2 13">Belongs to the peptidase M36 family.</text>
</comment>
<keyword evidence="6 13" id="KW-0732">Signal</keyword>
<dbReference type="GO" id="GO:0008270">
    <property type="term" value="F:zinc ion binding"/>
    <property type="evidence" value="ECO:0007669"/>
    <property type="project" value="InterPro"/>
</dbReference>
<dbReference type="InterPro" id="IPR027268">
    <property type="entry name" value="Peptidase_M4/M1_CTD_sf"/>
</dbReference>
<feature type="chain" id="PRO_5015372510" description="Extracellular metalloproteinase" evidence="13">
    <location>
        <begin position="21"/>
        <end position="703"/>
    </location>
</feature>
<evidence type="ECO:0000259" key="14">
    <source>
        <dbReference type="Pfam" id="PF07504"/>
    </source>
</evidence>
<evidence type="ECO:0000256" key="6">
    <source>
        <dbReference type="ARBA" id="ARBA00022729"/>
    </source>
</evidence>
<feature type="binding site" evidence="12">
    <location>
        <position position="496"/>
    </location>
    <ligand>
        <name>Zn(2+)</name>
        <dbReference type="ChEBI" id="CHEBI:29105"/>
        <note>catalytic</note>
    </ligand>
</feature>
<comment type="cofactor">
    <cofactor evidence="12">
        <name>Zn(2+)</name>
        <dbReference type="ChEBI" id="CHEBI:29105"/>
    </cofactor>
    <text evidence="12">Binds 1 zinc ion per subunit.</text>
</comment>
<dbReference type="InterPro" id="IPR050371">
    <property type="entry name" value="Fungal_virulence_M36"/>
</dbReference>
<evidence type="ECO:0000256" key="7">
    <source>
        <dbReference type="ARBA" id="ARBA00022801"/>
    </source>
</evidence>
<evidence type="ECO:0000313" key="16">
    <source>
        <dbReference type="Proteomes" id="UP000245609"/>
    </source>
</evidence>
<evidence type="ECO:0000256" key="1">
    <source>
        <dbReference type="ARBA" id="ARBA00004613"/>
    </source>
</evidence>
<evidence type="ECO:0000256" key="8">
    <source>
        <dbReference type="ARBA" id="ARBA00022833"/>
    </source>
</evidence>
<dbReference type="PRINTS" id="PR00999">
    <property type="entry name" value="FUNGALYSIN"/>
</dbReference>
<dbReference type="SUPFAM" id="SSF55486">
    <property type="entry name" value="Metalloproteases ('zincins'), catalytic domain"/>
    <property type="match status" value="1"/>
</dbReference>
<keyword evidence="16" id="KW-1185">Reference proteome</keyword>
<dbReference type="PANTHER" id="PTHR33478">
    <property type="entry name" value="EXTRACELLULAR METALLOPROTEINASE MEP"/>
    <property type="match status" value="1"/>
</dbReference>
<feature type="binding site" evidence="12">
    <location>
        <position position="500"/>
    </location>
    <ligand>
        <name>Zn(2+)</name>
        <dbReference type="ChEBI" id="CHEBI:29105"/>
        <note>catalytic</note>
    </ligand>
</feature>
<evidence type="ECO:0000256" key="10">
    <source>
        <dbReference type="ARBA" id="ARBA00023145"/>
    </source>
</evidence>
<accession>A0A2T9Z884</accession>
<dbReference type="GO" id="GO:0005615">
    <property type="term" value="C:extracellular space"/>
    <property type="evidence" value="ECO:0007669"/>
    <property type="project" value="InterPro"/>
</dbReference>
<keyword evidence="4 13" id="KW-0645">Protease</keyword>
<dbReference type="PANTHER" id="PTHR33478:SF1">
    <property type="entry name" value="EXTRACELLULAR METALLOPROTEINASE MEP"/>
    <property type="match status" value="1"/>
</dbReference>
<feature type="signal peptide" evidence="13">
    <location>
        <begin position="1"/>
        <end position="20"/>
    </location>
</feature>
<evidence type="ECO:0000256" key="12">
    <source>
        <dbReference type="PIRSR" id="PIRSR601842-2"/>
    </source>
</evidence>
<dbReference type="Gene3D" id="3.10.170.10">
    <property type="match status" value="1"/>
</dbReference>
<evidence type="ECO:0000313" key="15">
    <source>
        <dbReference type="EMBL" id="PVV00762.1"/>
    </source>
</evidence>
<protein>
    <recommendedName>
        <fullName evidence="13">Extracellular metalloproteinase</fullName>
        <ecNumber evidence="13">3.4.24.-</ecNumber>
    </recommendedName>
    <alternativeName>
        <fullName evidence="13">Fungalysin</fullName>
    </alternativeName>
</protein>
<proteinExistence type="inferred from homology"/>
<keyword evidence="8 12" id="KW-0862">Zinc</keyword>
<dbReference type="CDD" id="cd09596">
    <property type="entry name" value="M36"/>
    <property type="match status" value="1"/>
</dbReference>
<evidence type="ECO:0000256" key="3">
    <source>
        <dbReference type="ARBA" id="ARBA00022525"/>
    </source>
</evidence>
<dbReference type="STRING" id="133381.A0A2T9Z884"/>
<evidence type="ECO:0000256" key="13">
    <source>
        <dbReference type="RuleBase" id="RU364017"/>
    </source>
</evidence>
<dbReference type="InterPro" id="IPR011096">
    <property type="entry name" value="FTP_domain"/>
</dbReference>
<sequence length="703" mass="77745">MKISVSGFLLLSATAGFASAVNLNSFPPNYQKATTRQIAPFGPNLSTQTLRVDYTSSPETSKPFSSPHLRTINISEAQRIALSHINKELGLEGSDYVVKNAYQSTHNLVSHIYIRQLVNGLEVVNGDININVDKFGNILSMSSSFYAKQKSPLRSFIPGYWSHQQSILEDWASKNMKGIELSLNLNQNVKQIKMKAKNILYGITGSGFIPVNKAAERLAEYLNTQLDSSAFGSSTIGEFTNENGDTFTVLKGIPKKFAMDGQIVFKPAFIHLDDGSLSPVWDLEVKQEDDWWNAFVSADSGEVLSLINWSADASYRVYPFGVNDPSDGDRALLVDPHNLNASPKGWHLSRGEKDSSTTVGNNVYAQENWEGRNQWRANKRPKSSSLNFDYEIDLNSDPKTYSDAAITNLFYVNNMMHDVFHQYGFDEKSGNFQDNNFANGGKGNDAVIANAQDGSGMNNANFATPPDGSRPRMRMYVWDVTSPKRDGDLDAGIIIHEYSHGISIRLTGGPANSGCLGWGEAGGMGEGWGDFFATLIRLKPHHDRNSDFLMGDYAAGRGIRHYPYSTNMKTNPATYKFLDKGDYWGVHPKGSVWAEMLYEVLWNLIDKHGFTTDLMGRNLQYGNVLTLQLVVDAMKLQPCRPGFTDARDAILLADKTLTGGENQCEIWKAFAKRGLGVGAKLVGETPWGGGIRQESFDTVPECS</sequence>
<comment type="caution">
    <text evidence="15">The sequence shown here is derived from an EMBL/GenBank/DDBJ whole genome shotgun (WGS) entry which is preliminary data.</text>
</comment>
<organism evidence="15 16">
    <name type="scientific">Smittium megazygosporum</name>
    <dbReference type="NCBI Taxonomy" id="133381"/>
    <lineage>
        <taxon>Eukaryota</taxon>
        <taxon>Fungi</taxon>
        <taxon>Fungi incertae sedis</taxon>
        <taxon>Zoopagomycota</taxon>
        <taxon>Kickxellomycotina</taxon>
        <taxon>Harpellomycetes</taxon>
        <taxon>Harpellales</taxon>
        <taxon>Legeriomycetaceae</taxon>
        <taxon>Smittium</taxon>
    </lineage>
</organism>
<dbReference type="InterPro" id="IPR001842">
    <property type="entry name" value="Peptidase_M36"/>
</dbReference>
<evidence type="ECO:0000256" key="4">
    <source>
        <dbReference type="ARBA" id="ARBA00022670"/>
    </source>
</evidence>
<name>A0A2T9Z884_9FUNG</name>
<dbReference type="EMBL" id="MBFS01001659">
    <property type="protein sequence ID" value="PVV00762.1"/>
    <property type="molecule type" value="Genomic_DNA"/>
</dbReference>
<keyword evidence="5 12" id="KW-0479">Metal-binding</keyword>
<evidence type="ECO:0000256" key="5">
    <source>
        <dbReference type="ARBA" id="ARBA00022723"/>
    </source>
</evidence>
<dbReference type="GO" id="GO:0006508">
    <property type="term" value="P:proteolysis"/>
    <property type="evidence" value="ECO:0007669"/>
    <property type="project" value="UniProtKB-KW"/>
</dbReference>
<dbReference type="AlphaFoldDB" id="A0A2T9Z884"/>
<comment type="subcellular location">
    <subcellularLocation>
        <location evidence="1 13">Secreted</location>
    </subcellularLocation>
</comment>